<sequence>MSLGELTDAASAVVVAMGIVAGAATLVSTRRPLAALAVLLDFLTAASLLHLAANPSYLKALSAGIVLAIRHAISWTLQTGSGAGMPPMRD</sequence>
<feature type="transmembrane region" description="Helical" evidence="1">
    <location>
        <begin position="6"/>
        <end position="26"/>
    </location>
</feature>
<evidence type="ECO:0000313" key="2">
    <source>
        <dbReference type="EMBL" id="GIF54057.1"/>
    </source>
</evidence>
<name>A0ABQ4BU52_9ACTN</name>
<keyword evidence="1" id="KW-0472">Membrane</keyword>
<dbReference type="EMBL" id="BONC01000001">
    <property type="protein sequence ID" value="GIF54057.1"/>
    <property type="molecule type" value="Genomic_DNA"/>
</dbReference>
<reference evidence="2 3" key="1">
    <citation type="submission" date="2021-01" db="EMBL/GenBank/DDBJ databases">
        <title>Whole genome shotgun sequence of Asanoa iriomotensis NBRC 100142.</title>
        <authorList>
            <person name="Komaki H."/>
            <person name="Tamura T."/>
        </authorList>
    </citation>
    <scope>NUCLEOTIDE SEQUENCE [LARGE SCALE GENOMIC DNA]</scope>
    <source>
        <strain evidence="2 3">NBRC 100142</strain>
    </source>
</reference>
<accession>A0ABQ4BU52</accession>
<dbReference type="Proteomes" id="UP000624325">
    <property type="component" value="Unassembled WGS sequence"/>
</dbReference>
<protein>
    <recommendedName>
        <fullName evidence="4">DUF1622 domain-containing protein</fullName>
    </recommendedName>
</protein>
<organism evidence="2 3">
    <name type="scientific">Asanoa iriomotensis</name>
    <dbReference type="NCBI Taxonomy" id="234613"/>
    <lineage>
        <taxon>Bacteria</taxon>
        <taxon>Bacillati</taxon>
        <taxon>Actinomycetota</taxon>
        <taxon>Actinomycetes</taxon>
        <taxon>Micromonosporales</taxon>
        <taxon>Micromonosporaceae</taxon>
        <taxon>Asanoa</taxon>
    </lineage>
</organism>
<evidence type="ECO:0000256" key="1">
    <source>
        <dbReference type="SAM" id="Phobius"/>
    </source>
</evidence>
<dbReference type="RefSeq" id="WP_203699777.1">
    <property type="nucleotide sequence ID" value="NZ_BAAALU010000017.1"/>
</dbReference>
<gene>
    <name evidence="2" type="ORF">Air01nite_01520</name>
</gene>
<keyword evidence="3" id="KW-1185">Reference proteome</keyword>
<evidence type="ECO:0000313" key="3">
    <source>
        <dbReference type="Proteomes" id="UP000624325"/>
    </source>
</evidence>
<feature type="transmembrane region" description="Helical" evidence="1">
    <location>
        <begin position="33"/>
        <end position="53"/>
    </location>
</feature>
<proteinExistence type="predicted"/>
<evidence type="ECO:0008006" key="4">
    <source>
        <dbReference type="Google" id="ProtNLM"/>
    </source>
</evidence>
<comment type="caution">
    <text evidence="2">The sequence shown here is derived from an EMBL/GenBank/DDBJ whole genome shotgun (WGS) entry which is preliminary data.</text>
</comment>
<keyword evidence="1" id="KW-0812">Transmembrane</keyword>
<keyword evidence="1" id="KW-1133">Transmembrane helix</keyword>